<dbReference type="AlphaFoldDB" id="A0A8B7BVS6"/>
<dbReference type="PANTHER" id="PTHR33528:SF14">
    <property type="entry name" value="SOLUTE CARRIER FAMILY 35 MEMBER A4"/>
    <property type="match status" value="1"/>
</dbReference>
<name>A0A8B7BVS6_PHODC</name>
<reference evidence="2" key="1">
    <citation type="submission" date="2025-08" db="UniProtKB">
        <authorList>
            <consortium name="RefSeq"/>
        </authorList>
    </citation>
    <scope>IDENTIFICATION</scope>
    <source>
        <tissue evidence="2">Young leaves</tissue>
    </source>
</reference>
<dbReference type="PANTHER" id="PTHR33528">
    <property type="entry name" value="OS07G0239500 PROTEIN"/>
    <property type="match status" value="1"/>
</dbReference>
<dbReference type="Proteomes" id="UP000228380">
    <property type="component" value="Unplaced"/>
</dbReference>
<dbReference type="RefSeq" id="XP_008786360.2">
    <property type="nucleotide sequence ID" value="XM_008788138.2"/>
</dbReference>
<gene>
    <name evidence="2" type="primary">LOC103704726</name>
</gene>
<protein>
    <submittedName>
        <fullName evidence="2">Uncharacterized protein LOC103704726</fullName>
    </submittedName>
</protein>
<dbReference type="OrthoDB" id="2012160at2759"/>
<accession>A0A8B7BVS6</accession>
<dbReference type="Pfam" id="PF15054">
    <property type="entry name" value="DUF4535"/>
    <property type="match status" value="1"/>
</dbReference>
<keyword evidence="1" id="KW-1185">Reference proteome</keyword>
<evidence type="ECO:0000313" key="2">
    <source>
        <dbReference type="RefSeq" id="XP_008786360.2"/>
    </source>
</evidence>
<dbReference type="GeneID" id="103704726"/>
<sequence>MFCSTTEHLKMGIVRSSFSCLLGTGCGIHIAQIFNVPDIKKLVNTRPFVAKHIEETYKKPKQKDECSICAGQCRHADSYGEVKLPRGTEETKKSNFKKKKEIFIPLSLPTCKNYLAE</sequence>
<evidence type="ECO:0000313" key="1">
    <source>
        <dbReference type="Proteomes" id="UP000228380"/>
    </source>
</evidence>
<proteinExistence type="predicted"/>
<organism evidence="1 2">
    <name type="scientific">Phoenix dactylifera</name>
    <name type="common">Date palm</name>
    <dbReference type="NCBI Taxonomy" id="42345"/>
    <lineage>
        <taxon>Eukaryota</taxon>
        <taxon>Viridiplantae</taxon>
        <taxon>Streptophyta</taxon>
        <taxon>Embryophyta</taxon>
        <taxon>Tracheophyta</taxon>
        <taxon>Spermatophyta</taxon>
        <taxon>Magnoliopsida</taxon>
        <taxon>Liliopsida</taxon>
        <taxon>Arecaceae</taxon>
        <taxon>Coryphoideae</taxon>
        <taxon>Phoeniceae</taxon>
        <taxon>Phoenix</taxon>
    </lineage>
</organism>
<dbReference type="InterPro" id="IPR027854">
    <property type="entry name" value="STMP1"/>
</dbReference>
<dbReference type="KEGG" id="pda:103704726"/>